<reference evidence="2" key="1">
    <citation type="journal article" date="2019" name="Int. J. Syst. Evol. Microbiol.">
        <title>The Global Catalogue of Microorganisms (GCM) 10K type strain sequencing project: providing services to taxonomists for standard genome sequencing and annotation.</title>
        <authorList>
            <consortium name="The Broad Institute Genomics Platform"/>
            <consortium name="The Broad Institute Genome Sequencing Center for Infectious Disease"/>
            <person name="Wu L."/>
            <person name="Ma J."/>
        </authorList>
    </citation>
    <scope>NUCLEOTIDE SEQUENCE [LARGE SCALE GENOMIC DNA]</scope>
    <source>
        <strain evidence="2">CGMCC 4.7106</strain>
    </source>
</reference>
<keyword evidence="2" id="KW-1185">Reference proteome</keyword>
<sequence length="47" mass="5350">MLLLLETRGLDIPDDTRARITACTDLDQLETWATRAITVQTLDDLFD</sequence>
<accession>A0ABW1C517</accession>
<proteinExistence type="predicted"/>
<protein>
    <recommendedName>
        <fullName evidence="3">Transposase</fullName>
    </recommendedName>
</protein>
<organism evidence="1 2">
    <name type="scientific">Nonomuraea harbinensis</name>
    <dbReference type="NCBI Taxonomy" id="1286938"/>
    <lineage>
        <taxon>Bacteria</taxon>
        <taxon>Bacillati</taxon>
        <taxon>Actinomycetota</taxon>
        <taxon>Actinomycetes</taxon>
        <taxon>Streptosporangiales</taxon>
        <taxon>Streptosporangiaceae</taxon>
        <taxon>Nonomuraea</taxon>
    </lineage>
</organism>
<gene>
    <name evidence="1" type="ORF">ACFPUY_34305</name>
</gene>
<evidence type="ECO:0000313" key="2">
    <source>
        <dbReference type="Proteomes" id="UP001596096"/>
    </source>
</evidence>
<dbReference type="Proteomes" id="UP001596096">
    <property type="component" value="Unassembled WGS sequence"/>
</dbReference>
<dbReference type="RefSeq" id="WP_246640227.1">
    <property type="nucleotide sequence ID" value="NZ_JAHKRN010000021.1"/>
</dbReference>
<name>A0ABW1C517_9ACTN</name>
<dbReference type="EMBL" id="JBHSNW010000023">
    <property type="protein sequence ID" value="MFC5820199.1"/>
    <property type="molecule type" value="Genomic_DNA"/>
</dbReference>
<evidence type="ECO:0000313" key="1">
    <source>
        <dbReference type="EMBL" id="MFC5820199.1"/>
    </source>
</evidence>
<comment type="caution">
    <text evidence="1">The sequence shown here is derived from an EMBL/GenBank/DDBJ whole genome shotgun (WGS) entry which is preliminary data.</text>
</comment>
<evidence type="ECO:0008006" key="3">
    <source>
        <dbReference type="Google" id="ProtNLM"/>
    </source>
</evidence>